<proteinExistence type="predicted"/>
<dbReference type="OrthoDB" id="2670057at2759"/>
<feature type="region of interest" description="Disordered" evidence="1">
    <location>
        <begin position="82"/>
        <end position="114"/>
    </location>
</feature>
<feature type="region of interest" description="Disordered" evidence="1">
    <location>
        <begin position="306"/>
        <end position="326"/>
    </location>
</feature>
<keyword evidence="3" id="KW-1185">Reference proteome</keyword>
<accession>A0A1C7M7E1</accession>
<feature type="compositionally biased region" description="Low complexity" evidence="1">
    <location>
        <begin position="87"/>
        <end position="114"/>
    </location>
</feature>
<feature type="compositionally biased region" description="Polar residues" evidence="1">
    <location>
        <begin position="361"/>
        <end position="373"/>
    </location>
</feature>
<organism evidence="2 3">
    <name type="scientific">Grifola frondosa</name>
    <name type="common">Maitake</name>
    <name type="synonym">Polyporus frondosus</name>
    <dbReference type="NCBI Taxonomy" id="5627"/>
    <lineage>
        <taxon>Eukaryota</taxon>
        <taxon>Fungi</taxon>
        <taxon>Dikarya</taxon>
        <taxon>Basidiomycota</taxon>
        <taxon>Agaricomycotina</taxon>
        <taxon>Agaricomycetes</taxon>
        <taxon>Polyporales</taxon>
        <taxon>Grifolaceae</taxon>
        <taxon>Grifola</taxon>
    </lineage>
</organism>
<evidence type="ECO:0000313" key="2">
    <source>
        <dbReference type="EMBL" id="OBZ72279.1"/>
    </source>
</evidence>
<protein>
    <submittedName>
        <fullName evidence="2">Uncharacterized protein</fullName>
    </submittedName>
</protein>
<dbReference type="Proteomes" id="UP000092993">
    <property type="component" value="Unassembled WGS sequence"/>
</dbReference>
<dbReference type="AlphaFoldDB" id="A0A1C7M7E1"/>
<dbReference type="EMBL" id="LUGG01000009">
    <property type="protein sequence ID" value="OBZ72279.1"/>
    <property type="molecule type" value="Genomic_DNA"/>
</dbReference>
<evidence type="ECO:0000256" key="1">
    <source>
        <dbReference type="SAM" id="MobiDB-lite"/>
    </source>
</evidence>
<sequence>MSGPCVMVGWQAPSSIAVSIKLSCNPALLFAGVLRRSLTSPPSRPSTCECESDMSFVKTPPFPTDSSSTRPHLSILISQPRRSLPASPTITLPVSTSSTPPAATSVAAASSSNDSSIPVGTVVGACVADQPVQVARSQRRTQGGTGACARSGLESPRCKREGSAAPPSPNQQESDEKNFSMFKKSPSVRTAKTHTSEGDHVGELPPLNFTTYHPGLAAELASEQPRAHPFVVAAREDSGVSWGGTTVNDDSFLSMRSVRVESGTMSPTMVMAKMTPPATSSPIHRWESAEVLHAEEIEAKNPFTDAHDERRAGGGNPFFNANDMNRLSRGRGRTRIHAQPEPVPRHRGRRAHQLVDPPAEFTSSRPDPSSVASGASAHAFATPRAMRSLIAALELTQEEVEERLRVVSMQPSIVSGISSISGLDDESDIGEVREFPLPPSNTNAPH</sequence>
<feature type="region of interest" description="Disordered" evidence="1">
    <location>
        <begin position="419"/>
        <end position="446"/>
    </location>
</feature>
<feature type="region of interest" description="Disordered" evidence="1">
    <location>
        <begin position="338"/>
        <end position="376"/>
    </location>
</feature>
<comment type="caution">
    <text evidence="2">The sequence shown here is derived from an EMBL/GenBank/DDBJ whole genome shotgun (WGS) entry which is preliminary data.</text>
</comment>
<evidence type="ECO:0000313" key="3">
    <source>
        <dbReference type="Proteomes" id="UP000092993"/>
    </source>
</evidence>
<name>A0A1C7M7E1_GRIFR</name>
<feature type="region of interest" description="Disordered" evidence="1">
    <location>
        <begin position="134"/>
        <end position="207"/>
    </location>
</feature>
<reference evidence="2 3" key="1">
    <citation type="submission" date="2016-03" db="EMBL/GenBank/DDBJ databases">
        <title>Whole genome sequencing of Grifola frondosa 9006-11.</title>
        <authorList>
            <person name="Min B."/>
            <person name="Park H."/>
            <person name="Kim J.-G."/>
            <person name="Cho H."/>
            <person name="Oh Y.-L."/>
            <person name="Kong W.-S."/>
            <person name="Choi I.-G."/>
        </authorList>
    </citation>
    <scope>NUCLEOTIDE SEQUENCE [LARGE SCALE GENOMIC DNA]</scope>
    <source>
        <strain evidence="2 3">9006-11</strain>
    </source>
</reference>
<gene>
    <name evidence="2" type="ORF">A0H81_07903</name>
</gene>
<dbReference type="OMA" id="HRWESAE"/>